<dbReference type="InterPro" id="IPR036388">
    <property type="entry name" value="WH-like_DNA-bd_sf"/>
</dbReference>
<dbReference type="EMBL" id="CAJNOM010000084">
    <property type="protein sequence ID" value="CAF1011742.1"/>
    <property type="molecule type" value="Genomic_DNA"/>
</dbReference>
<dbReference type="EMBL" id="CAJNOI010000118">
    <property type="protein sequence ID" value="CAF1088837.1"/>
    <property type="molecule type" value="Genomic_DNA"/>
</dbReference>
<evidence type="ECO:0000256" key="6">
    <source>
        <dbReference type="ARBA" id="ARBA00040730"/>
    </source>
</evidence>
<comment type="caution">
    <text evidence="12">The sequence shown here is derived from an EMBL/GenBank/DDBJ whole genome shotgun (WGS) entry which is preliminary data.</text>
</comment>
<dbReference type="GO" id="GO:0032259">
    <property type="term" value="P:methylation"/>
    <property type="evidence" value="ECO:0007669"/>
    <property type="project" value="UniProtKB-KW"/>
</dbReference>
<keyword evidence="1" id="KW-0489">Methyltransferase</keyword>
<dbReference type="Pfam" id="PF06662">
    <property type="entry name" value="C5-epim_C"/>
    <property type="match status" value="2"/>
</dbReference>
<organism evidence="12 14">
    <name type="scientific">Adineta steineri</name>
    <dbReference type="NCBI Taxonomy" id="433720"/>
    <lineage>
        <taxon>Eukaryota</taxon>
        <taxon>Metazoa</taxon>
        <taxon>Spiralia</taxon>
        <taxon>Gnathifera</taxon>
        <taxon>Rotifera</taxon>
        <taxon>Eurotatoria</taxon>
        <taxon>Bdelloidea</taxon>
        <taxon>Adinetida</taxon>
        <taxon>Adinetidae</taxon>
        <taxon>Adineta</taxon>
    </lineage>
</organism>
<evidence type="ECO:0000259" key="9">
    <source>
        <dbReference type="Pfam" id="PF00891"/>
    </source>
</evidence>
<evidence type="ECO:0000313" key="12">
    <source>
        <dbReference type="EMBL" id="CAF1011742.1"/>
    </source>
</evidence>
<dbReference type="InterPro" id="IPR016461">
    <property type="entry name" value="COMT-like"/>
</dbReference>
<keyword evidence="3" id="KW-0949">S-adenosyl-L-methionine</keyword>
<dbReference type="PANTHER" id="PTHR43712">
    <property type="entry name" value="PUTATIVE (AFU_ORTHOLOGUE AFUA_4G14580)-RELATED"/>
    <property type="match status" value="1"/>
</dbReference>
<dbReference type="InterPro" id="IPR029063">
    <property type="entry name" value="SAM-dependent_MTases_sf"/>
</dbReference>
<dbReference type="InterPro" id="IPR036390">
    <property type="entry name" value="WH_DNA-bd_sf"/>
</dbReference>
<feature type="compositionally biased region" description="Low complexity" evidence="8">
    <location>
        <begin position="389"/>
        <end position="407"/>
    </location>
</feature>
<name>A0A814HJL8_9BILA</name>
<dbReference type="EC" id="2.1.1.4" evidence="5"/>
<dbReference type="AlphaFoldDB" id="A0A814HJL8"/>
<accession>A0A814HJL8</accession>
<dbReference type="OrthoDB" id="1606438at2759"/>
<dbReference type="Proteomes" id="UP000663832">
    <property type="component" value="Unassembled WGS sequence"/>
</dbReference>
<dbReference type="InterPro" id="IPR001077">
    <property type="entry name" value="COMT_C"/>
</dbReference>
<proteinExistence type="predicted"/>
<protein>
    <recommendedName>
        <fullName evidence="6">Acetylserotonin O-methyltransferase</fullName>
        <ecNumber evidence="5">2.1.1.4</ecNumber>
    </recommendedName>
    <alternativeName>
        <fullName evidence="7">Hydroxyindole O-methyltransferase</fullName>
    </alternativeName>
</protein>
<evidence type="ECO:0000259" key="11">
    <source>
        <dbReference type="Pfam" id="PF08100"/>
    </source>
</evidence>
<evidence type="ECO:0000313" key="13">
    <source>
        <dbReference type="EMBL" id="CAF1088837.1"/>
    </source>
</evidence>
<feature type="domain" description="O-methyltransferase dimerisation" evidence="11">
    <location>
        <begin position="23"/>
        <end position="101"/>
    </location>
</feature>
<feature type="region of interest" description="Disordered" evidence="8">
    <location>
        <begin position="370"/>
        <end position="439"/>
    </location>
</feature>
<dbReference type="Pfam" id="PF00891">
    <property type="entry name" value="Methyltransf_2"/>
    <property type="match status" value="1"/>
</dbReference>
<evidence type="ECO:0000256" key="3">
    <source>
        <dbReference type="ARBA" id="ARBA00022691"/>
    </source>
</evidence>
<evidence type="ECO:0000256" key="8">
    <source>
        <dbReference type="SAM" id="MobiDB-lite"/>
    </source>
</evidence>
<dbReference type="InterPro" id="IPR010598">
    <property type="entry name" value="C5-epim_C"/>
</dbReference>
<feature type="domain" description="D-glucuronyl C5-epimerase C-terminal" evidence="10">
    <location>
        <begin position="715"/>
        <end position="808"/>
    </location>
</feature>
<evidence type="ECO:0000256" key="4">
    <source>
        <dbReference type="ARBA" id="ARBA00037645"/>
    </source>
</evidence>
<evidence type="ECO:0000256" key="7">
    <source>
        <dbReference type="ARBA" id="ARBA00043054"/>
    </source>
</evidence>
<dbReference type="SUPFAM" id="SSF46785">
    <property type="entry name" value="Winged helix' DNA-binding domain"/>
    <property type="match status" value="1"/>
</dbReference>
<dbReference type="SUPFAM" id="SSF53335">
    <property type="entry name" value="S-adenosyl-L-methionine-dependent methyltransferases"/>
    <property type="match status" value="1"/>
</dbReference>
<keyword evidence="14" id="KW-1185">Reference proteome</keyword>
<evidence type="ECO:0000256" key="5">
    <source>
        <dbReference type="ARBA" id="ARBA00039116"/>
    </source>
</evidence>
<keyword evidence="2" id="KW-0808">Transferase</keyword>
<sequence>MAEQHTTGFGKYMSFITNRLLENTVWTFAELGIADLFAAVDKPQTAEELAKKQGWNSEYLYRLLRTVTDADIVREIKSDQTIEPEKTNRFELTEHGRLLTSDHPSKTRYLLCWELSPLVKTASNYLPNLIRDGPSKGTGVQYVIGNQSTFDFFQKKENKKIASDFNEAMTCISKNYSQPLINTIDFGRFNKIVDIGGSLGLLLSQILKKYTTIQQGICFDLPSVIQQAKLVNEFDKQNISKDRYQFISGDMFDATTIPQANAYIMKNIIHDWNDQRAIDIFKAIRKAAKEQQVTLFLIEFVILPENEQNKRINNIAHSIDMHMMVMLGAKERTQYQYEYLLKQVSNHDLLYSQEPTVNTIKIHINPFFKPRSSHHTSESSTEIEQPQHNLSVSSQSQSRSLSSNRQVITSTNKESKTVIQKKQLKSKHRRASIDRSEKKKDKLKRLYKEYSDENLCEHWKPLRTQQCSELYIPVSSQWQPDGHLYPIQIAQYGLSHWSRLELNSKNQQNKIYKFERIQPKENNHCSSWHTIKDEIFLSNTYIHFTISSNSSLHFHFFNNNIELIYLTKTIHDLETLTKRIIPLKGSPRQVNRYMLIDIEKLMRKTLVFRRDFIKIQICGDTQSGVDQLIIGNQTLYDQQAFYSATRWLLNNQDLQTGCWFIHVQRNYGHHTHYHLRNPWCSAMAQGQAASLLVRLYSLTNNKEHLLAIQYPLESATKGLFVLNGCLYALIGIIDANTIDYQPYLSELINQIIISLQHMLPYYIHPNISNWSLYDLSHITMKSKINSASYSYHLVHITLLQCLRQIFKKTNDSISQLFDFYVQRFTSAIL</sequence>
<dbReference type="GO" id="GO:0017096">
    <property type="term" value="F:acetylserotonin O-methyltransferase activity"/>
    <property type="evidence" value="ECO:0007669"/>
    <property type="project" value="UniProtKB-EC"/>
</dbReference>
<dbReference type="PROSITE" id="PS51683">
    <property type="entry name" value="SAM_OMT_II"/>
    <property type="match status" value="1"/>
</dbReference>
<comment type="function">
    <text evidence="4">Catalyzes the transfer of a methyl group onto N-acetylserotonin, producing melatonin (N-acetyl-5-methoxytryptamine).</text>
</comment>
<dbReference type="Proteomes" id="UP000663877">
    <property type="component" value="Unassembled WGS sequence"/>
</dbReference>
<feature type="compositionally biased region" description="Polar residues" evidence="8">
    <location>
        <begin position="408"/>
        <end position="420"/>
    </location>
</feature>
<dbReference type="GO" id="GO:0046983">
    <property type="term" value="F:protein dimerization activity"/>
    <property type="evidence" value="ECO:0007669"/>
    <property type="project" value="InterPro"/>
</dbReference>
<feature type="domain" description="D-glucuronyl C5-epimerase C-terminal" evidence="10">
    <location>
        <begin position="655"/>
        <end position="707"/>
    </location>
</feature>
<dbReference type="PANTHER" id="PTHR43712:SF2">
    <property type="entry name" value="O-METHYLTRANSFERASE CICE"/>
    <property type="match status" value="1"/>
</dbReference>
<evidence type="ECO:0000259" key="10">
    <source>
        <dbReference type="Pfam" id="PF06662"/>
    </source>
</evidence>
<feature type="domain" description="O-methyltransferase C-terminal" evidence="9">
    <location>
        <begin position="143"/>
        <end position="343"/>
    </location>
</feature>
<reference evidence="12" key="1">
    <citation type="submission" date="2021-02" db="EMBL/GenBank/DDBJ databases">
        <authorList>
            <person name="Nowell W R."/>
        </authorList>
    </citation>
    <scope>NUCLEOTIDE SEQUENCE</scope>
</reference>
<evidence type="ECO:0000256" key="2">
    <source>
        <dbReference type="ARBA" id="ARBA00022679"/>
    </source>
</evidence>
<evidence type="ECO:0000256" key="1">
    <source>
        <dbReference type="ARBA" id="ARBA00022603"/>
    </source>
</evidence>
<dbReference type="Gene3D" id="1.10.10.10">
    <property type="entry name" value="Winged helix-like DNA-binding domain superfamily/Winged helix DNA-binding domain"/>
    <property type="match status" value="1"/>
</dbReference>
<evidence type="ECO:0000313" key="14">
    <source>
        <dbReference type="Proteomes" id="UP000663832"/>
    </source>
</evidence>
<dbReference type="Pfam" id="PF08100">
    <property type="entry name" value="Dimerisation"/>
    <property type="match status" value="1"/>
</dbReference>
<dbReference type="InterPro" id="IPR012967">
    <property type="entry name" value="COMT_dimerisation"/>
</dbReference>
<gene>
    <name evidence="13" type="ORF">BJG266_LOCUS20689</name>
    <name evidence="12" type="ORF">QVE165_LOCUS15508</name>
</gene>
<dbReference type="Gene3D" id="3.40.50.150">
    <property type="entry name" value="Vaccinia Virus protein VP39"/>
    <property type="match status" value="1"/>
</dbReference>